<dbReference type="EC" id="1.6.5.-" evidence="7"/>
<evidence type="ECO:0000313" key="7">
    <source>
        <dbReference type="EMBL" id="MDG3494704.1"/>
    </source>
</evidence>
<dbReference type="InterPro" id="IPR036188">
    <property type="entry name" value="FAD/NAD-bd_sf"/>
</dbReference>
<keyword evidence="3" id="KW-0285">Flavoprotein</keyword>
<accession>A0A9X4M8A1</accession>
<dbReference type="AlphaFoldDB" id="A0A9X4M8A1"/>
<dbReference type="PRINTS" id="PR00411">
    <property type="entry name" value="PNDRDTASEI"/>
</dbReference>
<name>A0A9X4M8A1_9CYAN</name>
<evidence type="ECO:0000256" key="4">
    <source>
        <dbReference type="ARBA" id="ARBA00022827"/>
    </source>
</evidence>
<dbReference type="InterPro" id="IPR051169">
    <property type="entry name" value="NADH-Q_oxidoreductase"/>
</dbReference>
<dbReference type="PANTHER" id="PTHR42913:SF4">
    <property type="entry name" value="ALTERNATIVE NAD(P)H-UBIQUINONE OXIDOREDUCTASE C1, CHLOROPLASTIC_MITOCHONDRIAL"/>
    <property type="match status" value="1"/>
</dbReference>
<dbReference type="PANTHER" id="PTHR42913">
    <property type="entry name" value="APOPTOSIS-INDUCING FACTOR 1"/>
    <property type="match status" value="1"/>
</dbReference>
<reference evidence="7" key="1">
    <citation type="submission" date="2019-05" db="EMBL/GenBank/DDBJ databases">
        <title>Whole genome sequencing of Pseudanabaena catenata USMAC16.</title>
        <authorList>
            <person name="Khan Z."/>
            <person name="Omar W.M."/>
            <person name="Convey P."/>
            <person name="Merican F."/>
            <person name="Najimudin N."/>
        </authorList>
    </citation>
    <scope>NUCLEOTIDE SEQUENCE</scope>
    <source>
        <strain evidence="7">USMAC16</strain>
    </source>
</reference>
<dbReference type="PRINTS" id="PR00368">
    <property type="entry name" value="FADPNR"/>
</dbReference>
<dbReference type="GO" id="GO:0019646">
    <property type="term" value="P:aerobic electron transport chain"/>
    <property type="evidence" value="ECO:0007669"/>
    <property type="project" value="TreeGrafter"/>
</dbReference>
<proteinExistence type="inferred from homology"/>
<evidence type="ECO:0000256" key="2">
    <source>
        <dbReference type="ARBA" id="ARBA00005272"/>
    </source>
</evidence>
<dbReference type="EMBL" id="VBTY01000059">
    <property type="protein sequence ID" value="MDG3494704.1"/>
    <property type="molecule type" value="Genomic_DNA"/>
</dbReference>
<gene>
    <name evidence="7" type="ORF">FEV09_09035</name>
</gene>
<dbReference type="Proteomes" id="UP001152872">
    <property type="component" value="Unassembled WGS sequence"/>
</dbReference>
<organism evidence="7 8">
    <name type="scientific">Pseudanabaena catenata USMAC16</name>
    <dbReference type="NCBI Taxonomy" id="1855837"/>
    <lineage>
        <taxon>Bacteria</taxon>
        <taxon>Bacillati</taxon>
        <taxon>Cyanobacteriota</taxon>
        <taxon>Cyanophyceae</taxon>
        <taxon>Pseudanabaenales</taxon>
        <taxon>Pseudanabaenaceae</taxon>
        <taxon>Pseudanabaena</taxon>
    </lineage>
</organism>
<evidence type="ECO:0000256" key="5">
    <source>
        <dbReference type="ARBA" id="ARBA00023002"/>
    </source>
</evidence>
<keyword evidence="5 7" id="KW-0560">Oxidoreductase</keyword>
<dbReference type="Gene3D" id="3.50.50.100">
    <property type="match status" value="1"/>
</dbReference>
<dbReference type="Pfam" id="PF07992">
    <property type="entry name" value="Pyr_redox_2"/>
    <property type="match status" value="1"/>
</dbReference>
<evidence type="ECO:0000256" key="3">
    <source>
        <dbReference type="ARBA" id="ARBA00022630"/>
    </source>
</evidence>
<evidence type="ECO:0000313" key="8">
    <source>
        <dbReference type="Proteomes" id="UP001152872"/>
    </source>
</evidence>
<evidence type="ECO:0000256" key="1">
    <source>
        <dbReference type="ARBA" id="ARBA00001974"/>
    </source>
</evidence>
<comment type="cofactor">
    <cofactor evidence="1">
        <name>FAD</name>
        <dbReference type="ChEBI" id="CHEBI:57692"/>
    </cofactor>
</comment>
<comment type="similarity">
    <text evidence="2">Belongs to the NADH dehydrogenase family.</text>
</comment>
<feature type="domain" description="FAD/NAD(P)-binding" evidence="6">
    <location>
        <begin position="3"/>
        <end position="306"/>
    </location>
</feature>
<comment type="caution">
    <text evidence="7">The sequence shown here is derived from an EMBL/GenBank/DDBJ whole genome shotgun (WGS) entry which is preliminary data.</text>
</comment>
<keyword evidence="8" id="KW-1185">Reference proteome</keyword>
<dbReference type="InterPro" id="IPR023753">
    <property type="entry name" value="FAD/NAD-binding_dom"/>
</dbReference>
<dbReference type="SUPFAM" id="SSF51905">
    <property type="entry name" value="FAD/NAD(P)-binding domain"/>
    <property type="match status" value="2"/>
</dbReference>
<protein>
    <submittedName>
        <fullName evidence="7">NAD(P)/FAD-dependent oxidoreductase</fullName>
        <ecNumber evidence="7">1.6.5.-</ecNumber>
    </submittedName>
</protein>
<keyword evidence="4" id="KW-0274">FAD</keyword>
<sequence length="398" mass="44183">MTRICILGGGFGGLYTALNLSRLPWAVMPEIILVDKSDRFLFTPFLYELVTKEMQEWEIAPTFAELLSNTGIQFVQGLVTNIDLESKQVEVNVGQPIVLDYDRLLLAIGGETPMNLVDGAQEYAIPFRNLKDFYRLNSKLELLEASNREKIRVCIAGGGSSGVELACKIADRLKDRGRVRLVDRNSQILSNSTQSTRQIAELALSQRGVWTDLNTRVSQVGDEEVTLDYTNGSDTLPVDIVLWTVGSTFSKMLRDLPVEHKQGAIATEATLQVKGYPYVFAIGDLASCVDAQDHLVPATAQVAFQQSQYCAWNIWASLNQKSLIPFSYIPLGEFISLGIDGATASILGKFSIDGLPAQAMRRFAYLLRMPTFEHQWKIGTHWLTKPLIELLRKSAASS</sequence>
<dbReference type="GO" id="GO:0003955">
    <property type="term" value="F:NAD(P)H dehydrogenase (quinone) activity"/>
    <property type="evidence" value="ECO:0007669"/>
    <property type="project" value="TreeGrafter"/>
</dbReference>
<dbReference type="RefSeq" id="WP_009626791.1">
    <property type="nucleotide sequence ID" value="NZ_VBTY01000059.1"/>
</dbReference>
<evidence type="ECO:0000259" key="6">
    <source>
        <dbReference type="Pfam" id="PF07992"/>
    </source>
</evidence>